<dbReference type="Gene3D" id="3.30.565.10">
    <property type="entry name" value="Histidine kinase-like ATPase, C-terminal domain"/>
    <property type="match status" value="1"/>
</dbReference>
<dbReference type="PROSITE" id="PS50109">
    <property type="entry name" value="HIS_KIN"/>
    <property type="match status" value="1"/>
</dbReference>
<keyword evidence="9" id="KW-0902">Two-component regulatory system</keyword>
<dbReference type="CDD" id="cd00075">
    <property type="entry name" value="HATPase"/>
    <property type="match status" value="1"/>
</dbReference>
<dbReference type="SUPFAM" id="SSF55874">
    <property type="entry name" value="ATPase domain of HSP90 chaperone/DNA topoisomerase II/histidine kinase"/>
    <property type="match status" value="1"/>
</dbReference>
<keyword evidence="13" id="KW-1185">Reference proteome</keyword>
<dbReference type="InterPro" id="IPR003594">
    <property type="entry name" value="HATPase_dom"/>
</dbReference>
<dbReference type="GO" id="GO:0000155">
    <property type="term" value="F:phosphorelay sensor kinase activity"/>
    <property type="evidence" value="ECO:0007669"/>
    <property type="project" value="InterPro"/>
</dbReference>
<comment type="catalytic activity">
    <reaction evidence="1">
        <text>ATP + protein L-histidine = ADP + protein N-phospho-L-histidine.</text>
        <dbReference type="EC" id="2.7.13.3"/>
    </reaction>
</comment>
<dbReference type="SMART" id="SM00388">
    <property type="entry name" value="HisKA"/>
    <property type="match status" value="1"/>
</dbReference>
<dbReference type="SUPFAM" id="SSF47384">
    <property type="entry name" value="Homodimeric domain of signal transducing histidine kinase"/>
    <property type="match status" value="1"/>
</dbReference>
<feature type="transmembrane region" description="Helical" evidence="10">
    <location>
        <begin position="12"/>
        <end position="36"/>
    </location>
</feature>
<keyword evidence="8" id="KW-0067">ATP-binding</keyword>
<evidence type="ECO:0000259" key="11">
    <source>
        <dbReference type="PROSITE" id="PS50109"/>
    </source>
</evidence>
<dbReference type="PANTHER" id="PTHR42878">
    <property type="entry name" value="TWO-COMPONENT HISTIDINE KINASE"/>
    <property type="match status" value="1"/>
</dbReference>
<dbReference type="GO" id="GO:0007234">
    <property type="term" value="P:osmosensory signaling via phosphorelay pathway"/>
    <property type="evidence" value="ECO:0007669"/>
    <property type="project" value="TreeGrafter"/>
</dbReference>
<dbReference type="RefSeq" id="WP_173223485.1">
    <property type="nucleotide sequence ID" value="NZ_CP048104.1"/>
</dbReference>
<dbReference type="Pfam" id="PF02518">
    <property type="entry name" value="HATPase_c"/>
    <property type="match status" value="1"/>
</dbReference>
<dbReference type="InterPro" id="IPR036890">
    <property type="entry name" value="HATPase_C_sf"/>
</dbReference>
<dbReference type="PANTHER" id="PTHR42878:SF7">
    <property type="entry name" value="SENSOR HISTIDINE KINASE GLRK"/>
    <property type="match status" value="1"/>
</dbReference>
<evidence type="ECO:0000256" key="9">
    <source>
        <dbReference type="ARBA" id="ARBA00023012"/>
    </source>
</evidence>
<feature type="domain" description="Histidine kinase" evidence="11">
    <location>
        <begin position="140"/>
        <end position="358"/>
    </location>
</feature>
<comment type="subcellular location">
    <subcellularLocation>
        <location evidence="2">Membrane</location>
    </subcellularLocation>
</comment>
<keyword evidence="6" id="KW-0547">Nucleotide-binding</keyword>
<dbReference type="Proteomes" id="UP000503088">
    <property type="component" value="Chromosome"/>
</dbReference>
<dbReference type="KEGG" id="kpul:GXN76_12045"/>
<dbReference type="GO" id="GO:0030295">
    <property type="term" value="F:protein kinase activator activity"/>
    <property type="evidence" value="ECO:0007669"/>
    <property type="project" value="TreeGrafter"/>
</dbReference>
<evidence type="ECO:0000256" key="4">
    <source>
        <dbReference type="ARBA" id="ARBA00022553"/>
    </source>
</evidence>
<gene>
    <name evidence="12" type="ORF">GXN76_12045</name>
</gene>
<evidence type="ECO:0000313" key="13">
    <source>
        <dbReference type="Proteomes" id="UP000503088"/>
    </source>
</evidence>
<proteinExistence type="predicted"/>
<dbReference type="InterPro" id="IPR036097">
    <property type="entry name" value="HisK_dim/P_sf"/>
</dbReference>
<evidence type="ECO:0000256" key="2">
    <source>
        <dbReference type="ARBA" id="ARBA00004370"/>
    </source>
</evidence>
<evidence type="ECO:0000256" key="1">
    <source>
        <dbReference type="ARBA" id="ARBA00000085"/>
    </source>
</evidence>
<dbReference type="CDD" id="cd00082">
    <property type="entry name" value="HisKA"/>
    <property type="match status" value="1"/>
</dbReference>
<evidence type="ECO:0000256" key="8">
    <source>
        <dbReference type="ARBA" id="ARBA00022840"/>
    </source>
</evidence>
<evidence type="ECO:0000313" key="12">
    <source>
        <dbReference type="EMBL" id="QKG85126.1"/>
    </source>
</evidence>
<organism evidence="12 13">
    <name type="scientific">Kroppenstedtia pulmonis</name>
    <dbReference type="NCBI Taxonomy" id="1380685"/>
    <lineage>
        <taxon>Bacteria</taxon>
        <taxon>Bacillati</taxon>
        <taxon>Bacillota</taxon>
        <taxon>Bacilli</taxon>
        <taxon>Bacillales</taxon>
        <taxon>Thermoactinomycetaceae</taxon>
        <taxon>Kroppenstedtia</taxon>
    </lineage>
</organism>
<sequence length="359" mass="41970">MTYSIRTLLRFLTLLFILLAQSVLFSVPVIILIIILKTYTSLFEMVPYKVIHITTFTAFFLFHVMTMIVYPMVHVIRWLIQLSQGNYEEPLMRQGLFYKYHRRFWFGDIFRHMERLTERLRTSEEQRKKLEKQRQDWIAGISHDLKTPLAYIKGYATMLASPRYHWAEREVQQYSHRIELKTEEVEQWIQDLNLFVLADQKQLLLQRERISLPEFVREIVLDLANSPLAEGMHFSFESLSPALDLSADPRYLKRSLQNLVMNAIIHNPEETSIHVQVEQEEDHACIQIKDDGVGMEREAMERLFDKQAWSPALSCSSSGTGLGLTIAKQLIEAHQGSIEIQSEKGEGTTIQVFLPLKRV</sequence>
<dbReference type="GO" id="GO:0005524">
    <property type="term" value="F:ATP binding"/>
    <property type="evidence" value="ECO:0007669"/>
    <property type="project" value="UniProtKB-KW"/>
</dbReference>
<evidence type="ECO:0000256" key="10">
    <source>
        <dbReference type="SAM" id="Phobius"/>
    </source>
</evidence>
<evidence type="ECO:0000256" key="6">
    <source>
        <dbReference type="ARBA" id="ARBA00022741"/>
    </source>
</evidence>
<dbReference type="InterPro" id="IPR005467">
    <property type="entry name" value="His_kinase_dom"/>
</dbReference>
<dbReference type="AlphaFoldDB" id="A0A7D4B393"/>
<name>A0A7D4B393_9BACL</name>
<keyword evidence="10" id="KW-0812">Transmembrane</keyword>
<evidence type="ECO:0000256" key="3">
    <source>
        <dbReference type="ARBA" id="ARBA00012438"/>
    </source>
</evidence>
<dbReference type="GO" id="GO:0000156">
    <property type="term" value="F:phosphorelay response regulator activity"/>
    <property type="evidence" value="ECO:0007669"/>
    <property type="project" value="TreeGrafter"/>
</dbReference>
<keyword evidence="7 12" id="KW-0418">Kinase</keyword>
<dbReference type="InterPro" id="IPR004358">
    <property type="entry name" value="Sig_transdc_His_kin-like_C"/>
</dbReference>
<dbReference type="InterPro" id="IPR050351">
    <property type="entry name" value="BphY/WalK/GraS-like"/>
</dbReference>
<dbReference type="InterPro" id="IPR003661">
    <property type="entry name" value="HisK_dim/P_dom"/>
</dbReference>
<accession>A0A7D4B393</accession>
<dbReference type="Pfam" id="PF00512">
    <property type="entry name" value="HisKA"/>
    <property type="match status" value="1"/>
</dbReference>
<dbReference type="Gene3D" id="1.10.287.130">
    <property type="match status" value="1"/>
</dbReference>
<keyword evidence="10" id="KW-0472">Membrane</keyword>
<dbReference type="EC" id="2.7.13.3" evidence="3"/>
<keyword evidence="10" id="KW-1133">Transmembrane helix</keyword>
<feature type="transmembrane region" description="Helical" evidence="10">
    <location>
        <begin position="48"/>
        <end position="70"/>
    </location>
</feature>
<dbReference type="SMART" id="SM00387">
    <property type="entry name" value="HATPase_c"/>
    <property type="match status" value="1"/>
</dbReference>
<evidence type="ECO:0000256" key="7">
    <source>
        <dbReference type="ARBA" id="ARBA00022777"/>
    </source>
</evidence>
<keyword evidence="5" id="KW-0808">Transferase</keyword>
<reference evidence="12 13" key="1">
    <citation type="submission" date="2020-01" db="EMBL/GenBank/DDBJ databases">
        <authorList>
            <person name="Gulvik C.A."/>
            <person name="Batra D.G."/>
        </authorList>
    </citation>
    <scope>NUCLEOTIDE SEQUENCE [LARGE SCALE GENOMIC DNA]</scope>
    <source>
        <strain evidence="12 13">W9323</strain>
    </source>
</reference>
<evidence type="ECO:0000256" key="5">
    <source>
        <dbReference type="ARBA" id="ARBA00022679"/>
    </source>
</evidence>
<keyword evidence="4" id="KW-0597">Phosphoprotein</keyword>
<dbReference type="PRINTS" id="PR00344">
    <property type="entry name" value="BCTRLSENSOR"/>
</dbReference>
<dbReference type="EMBL" id="CP048104">
    <property type="protein sequence ID" value="QKG85126.1"/>
    <property type="molecule type" value="Genomic_DNA"/>
</dbReference>
<protein>
    <recommendedName>
        <fullName evidence="3">histidine kinase</fullName>
        <ecNumber evidence="3">2.7.13.3</ecNumber>
    </recommendedName>
</protein>